<protein>
    <recommendedName>
        <fullName evidence="4">Amidoligase enzyme</fullName>
    </recommendedName>
</protein>
<evidence type="ECO:0000313" key="2">
    <source>
        <dbReference type="EMBL" id="TRX92567.1"/>
    </source>
</evidence>
<dbReference type="Pfam" id="PF12224">
    <property type="entry name" value="Amidoligase_2"/>
    <property type="match status" value="1"/>
</dbReference>
<feature type="compositionally biased region" description="Low complexity" evidence="1">
    <location>
        <begin position="488"/>
        <end position="497"/>
    </location>
</feature>
<reference evidence="3" key="1">
    <citation type="submission" date="2019-06" db="EMBL/GenBank/DDBJ databases">
        <title>Draft genome sequence of the griseofulvin-producing fungus Xylaria cubensis strain G536.</title>
        <authorList>
            <person name="Mead M.E."/>
            <person name="Raja H.A."/>
            <person name="Steenwyk J.L."/>
            <person name="Knowles S.L."/>
            <person name="Oberlies N.H."/>
            <person name="Rokas A."/>
        </authorList>
    </citation>
    <scope>NUCLEOTIDE SEQUENCE [LARGE SCALE GENOMIC DNA]</scope>
    <source>
        <strain evidence="3">G536</strain>
    </source>
</reference>
<dbReference type="AlphaFoldDB" id="A0A553HXA1"/>
<dbReference type="OrthoDB" id="412402at2759"/>
<accession>A0A553HXA1</accession>
<sequence>MADKSRQTLGIELEFIVFYTTPDQPAPAKDDKRYGPVLECPHYSKIPLPPGFEEDEYDYPRRKLEATWVRQKVADVIASAGFKSKASLYAKGPEADLFTLWNVVPDISVRLPFDFDQAYMPLEHVGVEVNSPVFVAGEDAFKEISTVVKAINSAFLTTVPPVCGFHVHVGRGHKPLEFRPVQRIASLLWLAENLIDTVHPGCRRGNKHCFGMRHFSNLGAALCTEHAGEHIDMLGKSRHAELSLDRVDKNRKKPTNYKYNRPLNVTDSQESTLSRSFACEYLVSFWEPLYNGLSAGVKMMDGVRMIFNSKDIEEIAHLTSFEEDRRGAYNFANLGSEQSANSPRKPTIEFRGAAGSLDADWIVVWAKICLALCGPAVVESSDDDFYQLLYDCEQGYYAPHKYDVFDLLHDLGICKEDINAVHGRLVSGRYEQEPGLAFHRPDDTLDCALDEGFEPGWQRRGRDDVYGTWPEHDDLPSPSWDDNDNSDDGSNGDSSQSVETYESSVNSVVDGFCSLSVQEDNWSTEPQQVVEWEPMLDTQGSTIW</sequence>
<dbReference type="InterPro" id="IPR022025">
    <property type="entry name" value="Amidoligase_2"/>
</dbReference>
<evidence type="ECO:0000313" key="3">
    <source>
        <dbReference type="Proteomes" id="UP000319160"/>
    </source>
</evidence>
<feature type="region of interest" description="Disordered" evidence="1">
    <location>
        <begin position="458"/>
        <end position="501"/>
    </location>
</feature>
<dbReference type="Proteomes" id="UP000319160">
    <property type="component" value="Unassembled WGS sequence"/>
</dbReference>
<proteinExistence type="predicted"/>
<comment type="caution">
    <text evidence="2">The sequence shown here is derived from an EMBL/GenBank/DDBJ whole genome shotgun (WGS) entry which is preliminary data.</text>
</comment>
<dbReference type="EMBL" id="VFLP01000035">
    <property type="protein sequence ID" value="TRX92567.1"/>
    <property type="molecule type" value="Genomic_DNA"/>
</dbReference>
<gene>
    <name evidence="2" type="ORF">FHL15_006494</name>
</gene>
<feature type="compositionally biased region" description="Basic and acidic residues" evidence="1">
    <location>
        <begin position="460"/>
        <end position="475"/>
    </location>
</feature>
<dbReference type="PANTHER" id="PTHR36847:SF1">
    <property type="entry name" value="AMIDOLIGASE ENZYME"/>
    <property type="match status" value="1"/>
</dbReference>
<name>A0A553HXA1_9PEZI</name>
<keyword evidence="3" id="KW-1185">Reference proteome</keyword>
<evidence type="ECO:0008006" key="4">
    <source>
        <dbReference type="Google" id="ProtNLM"/>
    </source>
</evidence>
<dbReference type="STRING" id="2512241.A0A553HXA1"/>
<dbReference type="PANTHER" id="PTHR36847">
    <property type="entry name" value="AMIDOLIGASE ENZYME"/>
    <property type="match status" value="1"/>
</dbReference>
<organism evidence="2 3">
    <name type="scientific">Xylaria flabelliformis</name>
    <dbReference type="NCBI Taxonomy" id="2512241"/>
    <lineage>
        <taxon>Eukaryota</taxon>
        <taxon>Fungi</taxon>
        <taxon>Dikarya</taxon>
        <taxon>Ascomycota</taxon>
        <taxon>Pezizomycotina</taxon>
        <taxon>Sordariomycetes</taxon>
        <taxon>Xylariomycetidae</taxon>
        <taxon>Xylariales</taxon>
        <taxon>Xylariaceae</taxon>
        <taxon>Xylaria</taxon>
    </lineage>
</organism>
<evidence type="ECO:0000256" key="1">
    <source>
        <dbReference type="SAM" id="MobiDB-lite"/>
    </source>
</evidence>